<dbReference type="InterPro" id="IPR004242">
    <property type="entry name" value="Transposase_21"/>
</dbReference>
<comment type="caution">
    <text evidence="2">The sequence shown here is derived from an EMBL/GenBank/DDBJ whole genome shotgun (WGS) entry which is preliminary data.</text>
</comment>
<accession>A0A371GG86</accession>
<dbReference type="OrthoDB" id="1932595at2759"/>
<dbReference type="AlphaFoldDB" id="A0A371GG86"/>
<sequence length="292" mass="34319">MPQNTVKYLDGLNKFLDFAFENQSVNDAIRCPCPKCHCNKWETRDVVRDHLICKQFPKNYKVWIWHGETYETMTSRSTKEIVEPLQNGNPVLSMINDAFGINRLHDVEPNSYEGPYEFVDNMPNEENEETGVTDKEMTMILELLKDAFEYANIPNSFYKEKKVIYNLGLNYTKIDRFANIVKNLDENQKVLMVKRNYLQSNLDELLRHLKDAKAWRSFDQLYPKFALEPRNVHLGLGTNGFNPYRSMSNSNSKKMSRNNIDVYPQPLIKELDELWIEGVETYDSSLKDLFRM</sequence>
<evidence type="ECO:0000313" key="3">
    <source>
        <dbReference type="Proteomes" id="UP000257109"/>
    </source>
</evidence>
<feature type="domain" description="Transposase-associated" evidence="1">
    <location>
        <begin position="5"/>
        <end position="68"/>
    </location>
</feature>
<dbReference type="PANTHER" id="PTHR10775:SF158">
    <property type="entry name" value="TNP2-LIKE TRANSPOSON PROTEIN"/>
    <property type="match status" value="1"/>
</dbReference>
<evidence type="ECO:0000259" key="1">
    <source>
        <dbReference type="Pfam" id="PF13963"/>
    </source>
</evidence>
<keyword evidence="3" id="KW-1185">Reference proteome</keyword>
<dbReference type="Pfam" id="PF13963">
    <property type="entry name" value="Transpos_assoc"/>
    <property type="match status" value="1"/>
</dbReference>
<gene>
    <name evidence="2" type="ORF">CR513_28701</name>
</gene>
<protein>
    <recommendedName>
        <fullName evidence="1">Transposase-associated domain-containing protein</fullName>
    </recommendedName>
</protein>
<feature type="non-terminal residue" evidence="2">
    <location>
        <position position="1"/>
    </location>
</feature>
<name>A0A371GG86_MUCPR</name>
<proteinExistence type="predicted"/>
<dbReference type="Pfam" id="PF02992">
    <property type="entry name" value="Transposase_21"/>
    <property type="match status" value="2"/>
</dbReference>
<dbReference type="EMBL" id="QJKJ01005637">
    <property type="protein sequence ID" value="RDX89558.1"/>
    <property type="molecule type" value="Genomic_DNA"/>
</dbReference>
<dbReference type="Proteomes" id="UP000257109">
    <property type="component" value="Unassembled WGS sequence"/>
</dbReference>
<organism evidence="2 3">
    <name type="scientific">Mucuna pruriens</name>
    <name type="common">Velvet bean</name>
    <name type="synonym">Dolichos pruriens</name>
    <dbReference type="NCBI Taxonomy" id="157652"/>
    <lineage>
        <taxon>Eukaryota</taxon>
        <taxon>Viridiplantae</taxon>
        <taxon>Streptophyta</taxon>
        <taxon>Embryophyta</taxon>
        <taxon>Tracheophyta</taxon>
        <taxon>Spermatophyta</taxon>
        <taxon>Magnoliopsida</taxon>
        <taxon>eudicotyledons</taxon>
        <taxon>Gunneridae</taxon>
        <taxon>Pentapetalae</taxon>
        <taxon>rosids</taxon>
        <taxon>fabids</taxon>
        <taxon>Fabales</taxon>
        <taxon>Fabaceae</taxon>
        <taxon>Papilionoideae</taxon>
        <taxon>50 kb inversion clade</taxon>
        <taxon>NPAAA clade</taxon>
        <taxon>indigoferoid/millettioid clade</taxon>
        <taxon>Phaseoleae</taxon>
        <taxon>Mucuna</taxon>
    </lineage>
</organism>
<reference evidence="2" key="1">
    <citation type="submission" date="2018-05" db="EMBL/GenBank/DDBJ databases">
        <title>Draft genome of Mucuna pruriens seed.</title>
        <authorList>
            <person name="Nnadi N.E."/>
            <person name="Vos R."/>
            <person name="Hasami M.H."/>
            <person name="Devisetty U.K."/>
            <person name="Aguiy J.C."/>
        </authorList>
    </citation>
    <scope>NUCLEOTIDE SEQUENCE [LARGE SCALE GENOMIC DNA]</scope>
    <source>
        <strain evidence="2">JCA_2017</strain>
    </source>
</reference>
<dbReference type="PANTHER" id="PTHR10775">
    <property type="entry name" value="OS08G0208400 PROTEIN"/>
    <property type="match status" value="1"/>
</dbReference>
<dbReference type="InterPro" id="IPR029480">
    <property type="entry name" value="Transpos_assoc"/>
</dbReference>
<evidence type="ECO:0000313" key="2">
    <source>
        <dbReference type="EMBL" id="RDX89558.1"/>
    </source>
</evidence>